<proteinExistence type="inferred from homology"/>
<evidence type="ECO:0000256" key="2">
    <source>
        <dbReference type="ARBA" id="ARBA00009853"/>
    </source>
</evidence>
<evidence type="ECO:0000256" key="3">
    <source>
        <dbReference type="ARBA" id="ARBA00022692"/>
    </source>
</evidence>
<feature type="transmembrane region" description="Helical" evidence="7">
    <location>
        <begin position="149"/>
        <end position="166"/>
    </location>
</feature>
<evidence type="ECO:0000313" key="10">
    <source>
        <dbReference type="Proteomes" id="UP000199555"/>
    </source>
</evidence>
<comment type="subcellular location">
    <subcellularLocation>
        <location evidence="1">Membrane</location>
        <topology evidence="1">Multi-pass membrane protein</topology>
    </subcellularLocation>
</comment>
<dbReference type="Pfam" id="PF00892">
    <property type="entry name" value="EamA"/>
    <property type="match status" value="1"/>
</dbReference>
<feature type="compositionally biased region" description="Basic and acidic residues" evidence="6">
    <location>
        <begin position="14"/>
        <end position="24"/>
    </location>
</feature>
<dbReference type="GO" id="GO:0016020">
    <property type="term" value="C:membrane"/>
    <property type="evidence" value="ECO:0007669"/>
    <property type="project" value="UniProtKB-SubCell"/>
</dbReference>
<keyword evidence="4 7" id="KW-1133">Transmembrane helix</keyword>
<dbReference type="AlphaFoldDB" id="A0A1G9N8U2"/>
<evidence type="ECO:0000313" key="9">
    <source>
        <dbReference type="EMBL" id="SDL82840.1"/>
    </source>
</evidence>
<feature type="transmembrane region" description="Helical" evidence="7">
    <location>
        <begin position="202"/>
        <end position="221"/>
    </location>
</feature>
<feature type="transmembrane region" description="Helical" evidence="7">
    <location>
        <begin position="264"/>
        <end position="281"/>
    </location>
</feature>
<dbReference type="EMBL" id="FNGE01000027">
    <property type="protein sequence ID" value="SDL82840.1"/>
    <property type="molecule type" value="Genomic_DNA"/>
</dbReference>
<dbReference type="PANTHER" id="PTHR22911:SF6">
    <property type="entry name" value="SOLUTE CARRIER FAMILY 35 MEMBER G1"/>
    <property type="match status" value="1"/>
</dbReference>
<evidence type="ECO:0000256" key="7">
    <source>
        <dbReference type="SAM" id="Phobius"/>
    </source>
</evidence>
<dbReference type="InterPro" id="IPR037185">
    <property type="entry name" value="EmrE-like"/>
</dbReference>
<accession>A0A1G9N8U2</accession>
<keyword evidence="10" id="KW-1185">Reference proteome</keyword>
<dbReference type="Proteomes" id="UP000199555">
    <property type="component" value="Unassembled WGS sequence"/>
</dbReference>
<dbReference type="STRING" id="525640.SAMN04487971_12714"/>
<dbReference type="RefSeq" id="WP_090757360.1">
    <property type="nucleotide sequence ID" value="NZ_FNGE01000027.1"/>
</dbReference>
<dbReference type="OrthoDB" id="7165334at2"/>
<feature type="domain" description="EamA" evidence="8">
    <location>
        <begin position="32"/>
        <end position="163"/>
    </location>
</feature>
<evidence type="ECO:0000256" key="1">
    <source>
        <dbReference type="ARBA" id="ARBA00004141"/>
    </source>
</evidence>
<organism evidence="9 10">
    <name type="scientific">Paracoccus chinensis</name>
    <dbReference type="NCBI Taxonomy" id="525640"/>
    <lineage>
        <taxon>Bacteria</taxon>
        <taxon>Pseudomonadati</taxon>
        <taxon>Pseudomonadota</taxon>
        <taxon>Alphaproteobacteria</taxon>
        <taxon>Rhodobacterales</taxon>
        <taxon>Paracoccaceae</taxon>
        <taxon>Paracoccus</taxon>
    </lineage>
</organism>
<evidence type="ECO:0000256" key="5">
    <source>
        <dbReference type="ARBA" id="ARBA00023136"/>
    </source>
</evidence>
<evidence type="ECO:0000256" key="4">
    <source>
        <dbReference type="ARBA" id="ARBA00022989"/>
    </source>
</evidence>
<keyword evidence="3 7" id="KW-0812">Transmembrane</keyword>
<reference evidence="10" key="1">
    <citation type="submission" date="2016-10" db="EMBL/GenBank/DDBJ databases">
        <authorList>
            <person name="Varghese N."/>
            <person name="Submissions S."/>
        </authorList>
    </citation>
    <scope>NUCLEOTIDE SEQUENCE [LARGE SCALE GENOMIC DNA]</scope>
    <source>
        <strain evidence="10">CGMCC 1.7655</strain>
    </source>
</reference>
<evidence type="ECO:0000259" key="8">
    <source>
        <dbReference type="Pfam" id="PF00892"/>
    </source>
</evidence>
<protein>
    <submittedName>
        <fullName evidence="9">Permease of the drug/metabolite transporter (DMT) superfamily</fullName>
    </submittedName>
</protein>
<dbReference type="InterPro" id="IPR000620">
    <property type="entry name" value="EamA_dom"/>
</dbReference>
<gene>
    <name evidence="9" type="ORF">SAMN04487971_12714</name>
</gene>
<feature type="transmembrane region" description="Helical" evidence="7">
    <location>
        <begin position="287"/>
        <end position="304"/>
    </location>
</feature>
<dbReference type="SUPFAM" id="SSF103481">
    <property type="entry name" value="Multidrug resistance efflux transporter EmrE"/>
    <property type="match status" value="2"/>
</dbReference>
<comment type="similarity">
    <text evidence="2">Belongs to the drug/metabolite transporter (DMT) superfamily. 10 TMS drug/metabolite exporter (DME) (TC 2.A.7.3) family.</text>
</comment>
<feature type="region of interest" description="Disordered" evidence="6">
    <location>
        <begin position="1"/>
        <end position="24"/>
    </location>
</feature>
<feature type="transmembrane region" description="Helical" evidence="7">
    <location>
        <begin position="172"/>
        <end position="190"/>
    </location>
</feature>
<feature type="transmembrane region" description="Helical" evidence="7">
    <location>
        <begin position="233"/>
        <end position="252"/>
    </location>
</feature>
<feature type="transmembrane region" description="Helical" evidence="7">
    <location>
        <begin position="27"/>
        <end position="43"/>
    </location>
</feature>
<feature type="transmembrane region" description="Helical" evidence="7">
    <location>
        <begin position="121"/>
        <end position="140"/>
    </location>
</feature>
<sequence>MRTPLLSVNRRVRPASEPRPRTRHGDNMLAAGIMVLSMASFVVNDTAIKMVTQTLPLSEAIALRGLVVTALLWAIAQRDGGVLWWPAAPRDRFMLALRTVAEVSSTLLYLLALQFMSIGELSAIMQALPLAVMLAAALVFRERLGWRRLSAVGVGFLGVLLILRPGTGAFDAAAVLALASVLLIVVRDLASRSFTPAVRSSTIAFYAALSVMLAAPLVGGLGDWRWPTLDELMGLGISTAFLAIGYLSAVAVMRVGEVGFVSPFRYTSLIFAFLLDLAIFGLWPAGWTWAGAALVVGAGLYSIWREGRLREGGP</sequence>
<name>A0A1G9N8U2_9RHOB</name>
<dbReference type="PANTHER" id="PTHR22911">
    <property type="entry name" value="ACYL-MALONYL CONDENSING ENZYME-RELATED"/>
    <property type="match status" value="1"/>
</dbReference>
<keyword evidence="5 7" id="KW-0472">Membrane</keyword>
<evidence type="ECO:0000256" key="6">
    <source>
        <dbReference type="SAM" id="MobiDB-lite"/>
    </source>
</evidence>